<dbReference type="Proteomes" id="UP000024332">
    <property type="component" value="Unassembled WGS sequence"/>
</dbReference>
<gene>
    <name evidence="2" type="ORF">CM19_05135</name>
</gene>
<keyword evidence="3" id="KW-1185">Reference proteome</keyword>
<protein>
    <submittedName>
        <fullName evidence="2">Uncharacterized protein</fullName>
    </submittedName>
</protein>
<evidence type="ECO:0000313" key="3">
    <source>
        <dbReference type="Proteomes" id="UP000024332"/>
    </source>
</evidence>
<comment type="caution">
    <text evidence="2">The sequence shown here is derived from an EMBL/GenBank/DDBJ whole genome shotgun (WGS) entry which is preliminary data.</text>
</comment>
<feature type="transmembrane region" description="Helical" evidence="1">
    <location>
        <begin position="34"/>
        <end position="51"/>
    </location>
</feature>
<name>A0A031LN68_9CREN</name>
<keyword evidence="1" id="KW-0812">Transmembrane</keyword>
<organism evidence="2 3">
    <name type="scientific">Candidatus Acidianus copahuensis</name>
    <dbReference type="NCBI Taxonomy" id="1160895"/>
    <lineage>
        <taxon>Archaea</taxon>
        <taxon>Thermoproteota</taxon>
        <taxon>Thermoprotei</taxon>
        <taxon>Sulfolobales</taxon>
        <taxon>Sulfolobaceae</taxon>
        <taxon>Acidianus</taxon>
    </lineage>
</organism>
<accession>A0A031LN68</accession>
<reference evidence="2 3" key="1">
    <citation type="submission" date="2014-03" db="EMBL/GenBank/DDBJ databases">
        <title>Draft genome sequence of the novel thermoacidophilic archaea Acidianus copahuensis ALE1 strain, isolated from Copahue volcanic area in Neuquen Argentina.</title>
        <authorList>
            <person name="Urbieta M.S."/>
            <person name="Rascovan N."/>
            <person name="Castro C."/>
            <person name="Revale S."/>
            <person name="Giaveno M.A."/>
            <person name="Vazquez M.P."/>
            <person name="Donati E.R."/>
        </authorList>
    </citation>
    <scope>NUCLEOTIDE SEQUENCE [LARGE SCALE GENOMIC DNA]</scope>
    <source>
        <strain evidence="2 3">ALE1</strain>
    </source>
</reference>
<feature type="transmembrane region" description="Helical" evidence="1">
    <location>
        <begin position="7"/>
        <end position="28"/>
    </location>
</feature>
<keyword evidence="1" id="KW-0472">Membrane</keyword>
<proteinExistence type="predicted"/>
<keyword evidence="1" id="KW-1133">Transmembrane helix</keyword>
<evidence type="ECO:0000313" key="2">
    <source>
        <dbReference type="EMBL" id="EZQ07098.1"/>
    </source>
</evidence>
<dbReference type="AlphaFoldDB" id="A0A031LN68"/>
<sequence>MTLEKFSIMSFGITLGLGGYALVLGNFFPQITQLVVWIEILLFFIFSLIYCRKDHSSSWNCQERSYRSNCW</sequence>
<dbReference type="EMBL" id="JFZT01000039">
    <property type="protein sequence ID" value="EZQ07098.1"/>
    <property type="molecule type" value="Genomic_DNA"/>
</dbReference>
<evidence type="ECO:0000256" key="1">
    <source>
        <dbReference type="SAM" id="Phobius"/>
    </source>
</evidence>